<feature type="compositionally biased region" description="Low complexity" evidence="2">
    <location>
        <begin position="116"/>
        <end position="129"/>
    </location>
</feature>
<feature type="compositionally biased region" description="Low complexity" evidence="2">
    <location>
        <begin position="1137"/>
        <end position="1164"/>
    </location>
</feature>
<dbReference type="PANTHER" id="PTHR13037:SF24">
    <property type="entry name" value="POLYCOMB PROTEIN PCL-RELATED"/>
    <property type="match status" value="1"/>
</dbReference>
<reference evidence="3 4" key="1">
    <citation type="journal article" date="2010" name="Science">
        <title>Genomic analysis of organismal complexity in the multicellular green alga Volvox carteri.</title>
        <authorList>
            <person name="Prochnik S.E."/>
            <person name="Umen J."/>
            <person name="Nedelcu A.M."/>
            <person name="Hallmann A."/>
            <person name="Miller S.M."/>
            <person name="Nishii I."/>
            <person name="Ferris P."/>
            <person name="Kuo A."/>
            <person name="Mitros T."/>
            <person name="Fritz-Laylin L.K."/>
            <person name="Hellsten U."/>
            <person name="Chapman J."/>
            <person name="Simakov O."/>
            <person name="Rensing S.A."/>
            <person name="Terry A."/>
            <person name="Pangilinan J."/>
            <person name="Kapitonov V."/>
            <person name="Jurka J."/>
            <person name="Salamov A."/>
            <person name="Shapiro H."/>
            <person name="Schmutz J."/>
            <person name="Grimwood J."/>
            <person name="Lindquist E."/>
            <person name="Lucas S."/>
            <person name="Grigoriev I.V."/>
            <person name="Schmitt R."/>
            <person name="Kirk D."/>
            <person name="Rokhsar D.S."/>
        </authorList>
    </citation>
    <scope>NUCLEOTIDE SEQUENCE [LARGE SCALE GENOMIC DNA]</scope>
    <source>
        <strain evidence="4">f. Nagariensis / Eve</strain>
    </source>
</reference>
<dbReference type="EMBL" id="GL378324">
    <property type="protein sequence ID" value="EFJ52340.1"/>
    <property type="molecule type" value="Genomic_DNA"/>
</dbReference>
<feature type="compositionally biased region" description="Basic and acidic residues" evidence="2">
    <location>
        <begin position="2902"/>
        <end position="2914"/>
    </location>
</feature>
<organism evidence="4">
    <name type="scientific">Volvox carteri f. nagariensis</name>
    <dbReference type="NCBI Taxonomy" id="3068"/>
    <lineage>
        <taxon>Eukaryota</taxon>
        <taxon>Viridiplantae</taxon>
        <taxon>Chlorophyta</taxon>
        <taxon>core chlorophytes</taxon>
        <taxon>Chlorophyceae</taxon>
        <taxon>CS clade</taxon>
        <taxon>Chlamydomonadales</taxon>
        <taxon>Volvocaceae</taxon>
        <taxon>Volvox</taxon>
    </lineage>
</organism>
<keyword evidence="1" id="KW-0945">Host-virus interaction</keyword>
<feature type="region of interest" description="Disordered" evidence="2">
    <location>
        <begin position="1935"/>
        <end position="1984"/>
    </location>
</feature>
<protein>
    <submittedName>
        <fullName evidence="3">Uncharacterized protein</fullName>
    </submittedName>
</protein>
<feature type="compositionally biased region" description="Gly residues" evidence="2">
    <location>
        <begin position="1943"/>
        <end position="1956"/>
    </location>
</feature>
<feature type="region of interest" description="Disordered" evidence="2">
    <location>
        <begin position="446"/>
        <end position="467"/>
    </location>
</feature>
<feature type="region of interest" description="Disordered" evidence="2">
    <location>
        <begin position="116"/>
        <end position="174"/>
    </location>
</feature>
<feature type="compositionally biased region" description="Gly residues" evidence="2">
    <location>
        <begin position="1125"/>
        <end position="1136"/>
    </location>
</feature>
<dbReference type="GeneID" id="9617724"/>
<feature type="compositionally biased region" description="Polar residues" evidence="2">
    <location>
        <begin position="2918"/>
        <end position="2942"/>
    </location>
</feature>
<proteinExistence type="predicted"/>
<feature type="region of interest" description="Disordered" evidence="2">
    <location>
        <begin position="895"/>
        <end position="928"/>
    </location>
</feature>
<dbReference type="RefSeq" id="XP_002946413.1">
    <property type="nucleotide sequence ID" value="XM_002946367.1"/>
</dbReference>
<dbReference type="InParanoid" id="D8TJA3"/>
<feature type="region of interest" description="Disordered" evidence="2">
    <location>
        <begin position="1"/>
        <end position="80"/>
    </location>
</feature>
<feature type="region of interest" description="Disordered" evidence="2">
    <location>
        <begin position="2536"/>
        <end position="2556"/>
    </location>
</feature>
<evidence type="ECO:0000313" key="4">
    <source>
        <dbReference type="Proteomes" id="UP000001058"/>
    </source>
</evidence>
<dbReference type="Proteomes" id="UP000001058">
    <property type="component" value="Unassembled WGS sequence"/>
</dbReference>
<feature type="compositionally biased region" description="Low complexity" evidence="2">
    <location>
        <begin position="1957"/>
        <end position="1984"/>
    </location>
</feature>
<dbReference type="PANTHER" id="PTHR13037">
    <property type="entry name" value="FORMIN"/>
    <property type="match status" value="1"/>
</dbReference>
<feature type="region of interest" description="Disordered" evidence="2">
    <location>
        <begin position="2902"/>
        <end position="2978"/>
    </location>
</feature>
<gene>
    <name evidence="3" type="ORF">VOLCADRAFT_86669</name>
</gene>
<sequence>MGLPAITDLERASEVPSVAVHRSRRKTRHRSAPMQSPAELQPAHGNRHPYQIHPGGPAGPSSRSGSKGSANATATATGGTGAGLASKILAAAEWRQLTDLVIQSLAPVQTPSDRAAAAAVPSNASDAAAGPDGEDLSPASTLGKGQGTIQQDTTAAAAAAGGNPPGPPESGRRCQLSESDLLLVLWRLVCSGVLRPGGMWQQQPQPQQSLRSGVARPGLLPPPLLPPPPPSALPSMSTGLQSQQLWPGAAAGLQWLAPSPFSPFKSGPTYGLMDPLTGGLTTGGWGPRNGEGARRGRESSEDDSLLPSGFRSPRAPTAAVLPPPPPAALTGSSVARQRCLAAVSAAARQLAPGMSPRSLVAALELLAHWTRAVGGPQVDERTSVRGRGGGGGDDEDAMWQLAEPFLAAVATSASSTSQWGPSELLAVGAVILSSLEQLLLPAPAPPLLPLGPRSEPESRGQQQPYEQDEQMVVWPGGEGWGAQGERVEVGGKGERAGEGEGCWLAAEWVGMLWAEVMGKAASLDSAGCVGALLELTWYVEVGGGTRPHAQQERAGGVATGVGRVRQLTATLFHYLPPQLAGCSPDHLAAAMTAAATLHEYGCVATAAVQLQYTSPSPSAPKAQVDSAAGVQDGLDKHQHQQQAAPRGSTHLILEPAARALLRHVRSHRLTLPQLGACVTALARLVTSGTPPPPGGTATARASRTAASQDGTTDPAAPSPAPPAAAALASLLLEVPPEVLRCAVGGRLKGEEEGIGRRVMGSGGGGGGGALGPEGLAWLLPLEASLVALEEELLPRLPLLRQLLQSKQQQQVDVQEEAVGGAVVEPGPAAASGYESARGTGGRGLAARVIAAVLGGVRQLSLTQLLHLAAASQQPQTSRLFSEAARRDIVLALVESPLASPSPPQPAAPSRAGGPRRFPPLPPPPPPQQQYAASILAVLPEVVQSLRPESLVAVLCAAARRQAHFDACRLAEQREPLQPPQRRRESRHHLPADLIAAVALSAALSRLLDLASPESQPGFMDAPRRTAAGAELSTDQWCDALAAIAQAAHALAAPPALLPSSPAAAGLGAGESRAVALTPVTLLQLLNALRPVWPAMRPSQAVAAFTQLADLHEAVQLMSDARESDNGGGGGGIGDDGSAGAVTGGPPSPSSPQKSSAARGGSVAAAAAAMGPGPADWHVAQRAVAATARRLTARELAAMVTAAARLAAVAPLCDEWMEALTQVLLAPPPAPAPLAGGLAALDSVSALELLRGCVELKAAAGPDQDGIMLPVLPVLERLGVSCSDVCRLLPRLAVLVTEPPLAAIVGTSALPLLGYLQRTAFSGARLGDLLAALTGLSRLMLRPEPAWSAALCAATMPLLRNPATALTDQAALAHAMAQAWVMPTPEWHQLLMAATGERMARGSGSGSSGKGQALEQLLWAQAIWYRRSSAAGGPGDEGTGAESGCAVSSGGSSAGDGSGSAGAGVGAGSYVFKAPGGWLDQLVAASVPLLPSASPQVPANMLYVCNALGYDPGPDFISALLQGSTASLSAFTGPQLSRLAHGLARLGYQPEDPWVTALQLSAARALHECDTHDLADLLEGVLLLEMGREVEAVAAAADGGVVEQGETAGAGFGRNSREDHLEADEDPDAEDLNPELDLDFESDLDGSDLDAALDALLSDPDFDVPAIELFLIEFWEASAGQLSADAMLMSEAVARRRSQPPELFRTVPMSRRQDLQMVERLKAEFRERITDPQVGPFWRYWTEQVPFLDPSLVAPDSVLADELADLAPPLFDGAATGTDSLPRLQRFLTWAVLRTGELPAPLPEGVSPWAGHMAARCVELLGGPRAAAALPAPAPVAEAAAAGELVPPPPRHLRRENGGGVVRVAPPVDWVSVLQLSQVGAMLLAGGVWSQRRQLLRTAQAAVTWASPPLAEWGEAFLRASRTAFFGDSAQEMAAAASAERSAGGSGPSNGHGGAPGGAAARYGDPGSQATEAASGTAAGSTTGGSRPLEVGELLELLMSVLALDLAPGSSWLGAAEAASLPLLRGCQAEEAVALALALQRLGHAPGREWAAALLSATRAMGTRRAALSAVSVAALLVCLWDLRVRPTDAWLDDALAALVGRQGELPATLLARLLATLAGFEVRPSSEWLAPAVEGFWGSLEELLMFSQDVEPLVQGLGAISALEMPVKQSHLTALLALLSKRLGLGEGAAAAEFSDTGDTPTSAASATAASVARVLICLAGMRRATPSRSNRNTLDAIFTAVAERLPVSGPLTPKLLDSWDKLVPPRHPSLTKGHGEHKNSKASRRGPMDEMRQLVRILVKLMPESSRFLTVPDEGGGGNRVKEEHIKDYLNKVLGRSQDLRDDGPPYPDWGLVNGWAAYLSELFTWARGAPITPDQALRCARRLPGRSWETLNDELEKLRLCPQAWPLPLRKEAVREVQKKYEETGQLPPVVQRPPAPVQLAATVGPQLMLVDASAVAAGAVAAGPGDFGQLNSVDAQPGVKRLLGNGHLGEIDVVQASAQPVQQSVQVAGAQGGQAVYTQVAGHFAQHAPHGLAAAAWPPQPPAPKRRKKPGSSGMDFINLSEYSELELWHLALKVLQEAESKRNTTSSNKLGDLQTTHDMVRRVVERFTPSAGASGVVSLSAPMVGPPAGVTPGYPAQTAHQAQAAAAPGGPPALVAMAPSPSTSGNAAAAAAAAAASMDTAAQLKARLMVLPQGGLAGAPPGPQSSASQGQQAQGTPGTLSGVSGQAQTAASLTTIQQPVASHQLQGYAGLAPVLTPPQQPPQHLQPSQQTLPAPPQQTQQQASPQQQQQQQPTTSQQQQQPAAAVPAASGGPTTSGRHEGGSVAKPTTTSDTGTKVLTTKETCREASSRPGDVRLASSAFQKYENQKLSEKFDNSKYEKGSGGLEALAAAAAELGERCGAEQEDQDAKRRAPSSDTGAASPTLALSSGQHASHQSVLSGAEHQMGARAGGGAASPSQQPEQRRGEDKASGRGAVTTAMEEMDETETRGTHHLAPPADSVASPQTLIYHLLPPVESLAALAHRGIVPMPYPAQLGLGQQIINTGQQYLLVTGQMPSLVTSQMQGQYVLAAAPATATISASVPIGVSSPAVVQPQVVQP</sequence>
<feature type="region of interest" description="Disordered" evidence="2">
    <location>
        <begin position="200"/>
        <end position="243"/>
    </location>
</feature>
<feature type="compositionally biased region" description="Pro residues" evidence="2">
    <location>
        <begin position="916"/>
        <end position="927"/>
    </location>
</feature>
<feature type="region of interest" description="Disordered" evidence="2">
    <location>
        <begin position="1120"/>
        <end position="1164"/>
    </location>
</feature>
<feature type="compositionally biased region" description="Polar residues" evidence="2">
    <location>
        <begin position="2830"/>
        <end position="2845"/>
    </location>
</feature>
<feature type="compositionally biased region" description="Basic residues" evidence="2">
    <location>
        <begin position="21"/>
        <end position="31"/>
    </location>
</feature>
<feature type="compositionally biased region" description="Acidic residues" evidence="2">
    <location>
        <begin position="1620"/>
        <end position="1633"/>
    </location>
</feature>
<feature type="compositionally biased region" description="Pro residues" evidence="2">
    <location>
        <begin position="219"/>
        <end position="232"/>
    </location>
</feature>
<feature type="compositionally biased region" description="Basic and acidic residues" evidence="2">
    <location>
        <begin position="2965"/>
        <end position="2974"/>
    </location>
</feature>
<dbReference type="eggNOG" id="ENOG502SS4P">
    <property type="taxonomic scope" value="Eukaryota"/>
</dbReference>
<feature type="region of interest" description="Disordered" evidence="2">
    <location>
        <begin position="2698"/>
        <end position="2730"/>
    </location>
</feature>
<feature type="region of interest" description="Disordered" evidence="2">
    <location>
        <begin position="1430"/>
        <end position="1458"/>
    </location>
</feature>
<feature type="compositionally biased region" description="Low complexity" evidence="2">
    <location>
        <begin position="2639"/>
        <end position="2663"/>
    </location>
</feature>
<feature type="region of interest" description="Disordered" evidence="2">
    <location>
        <begin position="281"/>
        <end position="332"/>
    </location>
</feature>
<feature type="region of interest" description="Disordered" evidence="2">
    <location>
        <begin position="2756"/>
        <end position="2856"/>
    </location>
</feature>
<feature type="compositionally biased region" description="Low complexity" evidence="2">
    <location>
        <begin position="2708"/>
        <end position="2724"/>
    </location>
</feature>
<feature type="region of interest" description="Disordered" evidence="2">
    <location>
        <begin position="614"/>
        <end position="647"/>
    </location>
</feature>
<feature type="compositionally biased region" description="Low complexity" evidence="2">
    <location>
        <begin position="59"/>
        <end position="77"/>
    </location>
</feature>
<keyword evidence="4" id="KW-1185">Reference proteome</keyword>
<dbReference type="OrthoDB" id="547887at2759"/>
<feature type="region of interest" description="Disordered" evidence="2">
    <location>
        <begin position="1603"/>
        <end position="1633"/>
    </location>
</feature>
<evidence type="ECO:0000256" key="1">
    <source>
        <dbReference type="ARBA" id="ARBA00022581"/>
    </source>
</evidence>
<feature type="compositionally biased region" description="Low complexity" evidence="2">
    <location>
        <begin position="1439"/>
        <end position="1450"/>
    </location>
</feature>
<dbReference type="KEGG" id="vcn:VOLCADRAFT_86669"/>
<feature type="region of interest" description="Disordered" evidence="2">
    <location>
        <begin position="2636"/>
        <end position="2669"/>
    </location>
</feature>
<feature type="region of interest" description="Disordered" evidence="2">
    <location>
        <begin position="687"/>
        <end position="722"/>
    </location>
</feature>
<feature type="compositionally biased region" description="Low complexity" evidence="2">
    <location>
        <begin position="2766"/>
        <end position="2814"/>
    </location>
</feature>
<accession>D8TJA3</accession>
<feature type="compositionally biased region" description="Low complexity" evidence="2">
    <location>
        <begin position="695"/>
        <end position="707"/>
    </location>
</feature>
<name>D8TJA3_VOLCA</name>
<feature type="region of interest" description="Disordered" evidence="2">
    <location>
        <begin position="2266"/>
        <end position="2288"/>
    </location>
</feature>
<evidence type="ECO:0000256" key="2">
    <source>
        <dbReference type="SAM" id="MobiDB-lite"/>
    </source>
</evidence>
<evidence type="ECO:0000313" key="3">
    <source>
        <dbReference type="EMBL" id="EFJ52340.1"/>
    </source>
</evidence>